<proteinExistence type="predicted"/>
<reference evidence="2" key="1">
    <citation type="submission" date="2014-09" db="EMBL/GenBank/DDBJ databases">
        <title>Genome sequence of the luminous mushroom Mycena chlorophos for searching fungal bioluminescence genes.</title>
        <authorList>
            <person name="Tanaka Y."/>
            <person name="Kasuga D."/>
            <person name="Oba Y."/>
            <person name="Hase S."/>
            <person name="Sato K."/>
            <person name="Oba Y."/>
            <person name="Sakakibara Y."/>
        </authorList>
    </citation>
    <scope>NUCLEOTIDE SEQUENCE</scope>
</reference>
<protein>
    <submittedName>
        <fullName evidence="2">Uncharacterized protein</fullName>
    </submittedName>
</protein>
<dbReference type="Proteomes" id="UP000815677">
    <property type="component" value="Unassembled WGS sequence"/>
</dbReference>
<keyword evidence="3" id="KW-1185">Reference proteome</keyword>
<evidence type="ECO:0000313" key="2">
    <source>
        <dbReference type="EMBL" id="GAT48523.1"/>
    </source>
</evidence>
<name>A0ABQ0LBP6_MYCCL</name>
<evidence type="ECO:0000313" key="3">
    <source>
        <dbReference type="Proteomes" id="UP000815677"/>
    </source>
</evidence>
<sequence length="866" mass="95035">MEVDERYGAAEGGLGTKRRRESDADVVETKKPALSPRSHEPDIFDILFPELAASGYSESDADSEATLERDDELFTSYTDSLPGNSLAAQWARKQNALRAALFEKDPSIKTPQQREKLAIMLKRVHKEDPAGEVLSPKEHVQRNCNTFTAASNTRSLFFHFAPNPNRSSAGPLASTSSSGLVRDTGKQPCLGLSADQFKRIAQYLERSGAGGDGGPAVSTLAMQTYGTAFALLKPRRKRDVQRMQQLAWRWTNDHQFEAVYSVHCTEFVASGDIGPCLSCFGLLRLRNFRKAINRPLPADENFKYNNKQYLHQSTAKIFARSKGLIALFEGKITPGLQYAVNVASRSPVGEQGTQEQFFADLLTVMTSKERKATKGKGMQGFQWKMSPLLYVGLGTVHVAVRVYGPVTTVRDPYRTRSSALAIRPDAYRALERYLPLPDERTLQRRRAKLPKFPVEFTRRTITLAKDRMTAMGWSGPVAMSCDDTKLQAALRPFYDENRQSWCILGSTGAPMLIANLPEFRQAVELGTVERATKLRLWCLQVCCPGVPSYILAAKGISDSLVVAELFEFSWKLPTELIDEGILVCSYASDGTTTERNVQHMIADRARPNSRTASTTRVLATISLVPDRSGFRRSCTLSAHPTTKPRDARMPPERANDISITIPVINGQPIALIQDDLHLKKTLRNNPFSGAKSLTFPQHTVHFAQVLRIAEQGAHDDVVSLLALLGVNVEELNVSPDTEHAIPSLARWAPSYDGDASYSSPLVEEYETQDLIDEQISAAAAAIGDLGDVLANALPPVNISAPPTLGTLPVLSTADLSALVEIRRAHGTRMSAHASRTKGRAQPAGATDPTPSAEQPSLDVSIRAAEV</sequence>
<evidence type="ECO:0000256" key="1">
    <source>
        <dbReference type="SAM" id="MobiDB-lite"/>
    </source>
</evidence>
<accession>A0ABQ0LBP6</accession>
<feature type="region of interest" description="Disordered" evidence="1">
    <location>
        <begin position="826"/>
        <end position="866"/>
    </location>
</feature>
<feature type="compositionally biased region" description="Basic and acidic residues" evidence="1">
    <location>
        <begin position="20"/>
        <end position="39"/>
    </location>
</feature>
<organism evidence="2 3">
    <name type="scientific">Mycena chlorophos</name>
    <name type="common">Agaric fungus</name>
    <name type="synonym">Agaricus chlorophos</name>
    <dbReference type="NCBI Taxonomy" id="658473"/>
    <lineage>
        <taxon>Eukaryota</taxon>
        <taxon>Fungi</taxon>
        <taxon>Dikarya</taxon>
        <taxon>Basidiomycota</taxon>
        <taxon>Agaricomycotina</taxon>
        <taxon>Agaricomycetes</taxon>
        <taxon>Agaricomycetidae</taxon>
        <taxon>Agaricales</taxon>
        <taxon>Marasmiineae</taxon>
        <taxon>Mycenaceae</taxon>
        <taxon>Mycena</taxon>
    </lineage>
</organism>
<gene>
    <name evidence="2" type="ORF">MCHLO_05917</name>
</gene>
<dbReference type="EMBL" id="DF844633">
    <property type="protein sequence ID" value="GAT48523.1"/>
    <property type="molecule type" value="Genomic_DNA"/>
</dbReference>
<feature type="region of interest" description="Disordered" evidence="1">
    <location>
        <begin position="1"/>
        <end position="39"/>
    </location>
</feature>